<dbReference type="CDD" id="cd08157">
    <property type="entry name" value="catalase_fungal"/>
    <property type="match status" value="1"/>
</dbReference>
<feature type="transmembrane region" description="Helical" evidence="16">
    <location>
        <begin position="120"/>
        <end position="143"/>
    </location>
</feature>
<evidence type="ECO:0000256" key="5">
    <source>
        <dbReference type="ARBA" id="ARBA00022559"/>
    </source>
</evidence>
<feature type="transmembrane region" description="Helical" evidence="16">
    <location>
        <begin position="197"/>
        <end position="218"/>
    </location>
</feature>
<dbReference type="GO" id="GO:0020037">
    <property type="term" value="F:heme binding"/>
    <property type="evidence" value="ECO:0007669"/>
    <property type="project" value="InterPro"/>
</dbReference>
<dbReference type="GO" id="GO:0004096">
    <property type="term" value="F:catalase activity"/>
    <property type="evidence" value="ECO:0007669"/>
    <property type="project" value="UniProtKB-EC"/>
</dbReference>
<dbReference type="GO" id="GO:0042542">
    <property type="term" value="P:response to hydrogen peroxide"/>
    <property type="evidence" value="ECO:0007669"/>
    <property type="project" value="TreeGrafter"/>
</dbReference>
<name>A0A4R8PTP1_9PEZI</name>
<evidence type="ECO:0000256" key="12">
    <source>
        <dbReference type="ARBA" id="ARBA00023136"/>
    </source>
</evidence>
<keyword evidence="4" id="KW-0813">Transport</keyword>
<accession>A0A4R8PTP1</accession>
<keyword evidence="12 16" id="KW-0472">Membrane</keyword>
<keyword evidence="11" id="KW-0408">Iron</keyword>
<dbReference type="PROSITE" id="PS50850">
    <property type="entry name" value="MFS"/>
    <property type="match status" value="1"/>
</dbReference>
<dbReference type="PROSITE" id="PS51402">
    <property type="entry name" value="CATALASE_3"/>
    <property type="match status" value="1"/>
</dbReference>
<feature type="transmembrane region" description="Helical" evidence="16">
    <location>
        <begin position="402"/>
        <end position="421"/>
    </location>
</feature>
<dbReference type="InterPro" id="IPR005829">
    <property type="entry name" value="Sugar_transporter_CS"/>
</dbReference>
<feature type="transmembrane region" description="Helical" evidence="16">
    <location>
        <begin position="95"/>
        <end position="114"/>
    </location>
</feature>
<gene>
    <name evidence="18" type="primary">cta1-1</name>
    <name evidence="18" type="ORF">C8035_v004562</name>
</gene>
<feature type="domain" description="Major facilitator superfamily (MFS) profile" evidence="17">
    <location>
        <begin position="24"/>
        <end position="486"/>
    </location>
</feature>
<evidence type="ECO:0000256" key="16">
    <source>
        <dbReference type="SAM" id="Phobius"/>
    </source>
</evidence>
<evidence type="ECO:0000256" key="8">
    <source>
        <dbReference type="ARBA" id="ARBA00022723"/>
    </source>
</evidence>
<evidence type="ECO:0000256" key="1">
    <source>
        <dbReference type="ARBA" id="ARBA00004141"/>
    </source>
</evidence>
<dbReference type="Pfam" id="PF00199">
    <property type="entry name" value="Catalase"/>
    <property type="match status" value="1"/>
</dbReference>
<dbReference type="PROSITE" id="PS00217">
    <property type="entry name" value="SUGAR_TRANSPORT_2"/>
    <property type="match status" value="1"/>
</dbReference>
<dbReference type="SUPFAM" id="SSF56634">
    <property type="entry name" value="Heme-dependent catalase-like"/>
    <property type="match status" value="1"/>
</dbReference>
<comment type="similarity">
    <text evidence="2">Belongs to the catalase family.</text>
</comment>
<evidence type="ECO:0000256" key="6">
    <source>
        <dbReference type="ARBA" id="ARBA00022617"/>
    </source>
</evidence>
<keyword evidence="19" id="KW-1185">Reference proteome</keyword>
<feature type="region of interest" description="Disordered" evidence="15">
    <location>
        <begin position="1001"/>
        <end position="1025"/>
    </location>
</feature>
<feature type="transmembrane region" description="Helical" evidence="16">
    <location>
        <begin position="155"/>
        <end position="177"/>
    </location>
</feature>
<dbReference type="InterPro" id="IPR036259">
    <property type="entry name" value="MFS_trans_sf"/>
</dbReference>
<keyword evidence="10" id="KW-0560">Oxidoreductase</keyword>
<feature type="transmembrane region" description="Helical" evidence="16">
    <location>
        <begin position="462"/>
        <end position="482"/>
    </location>
</feature>
<evidence type="ECO:0000259" key="17">
    <source>
        <dbReference type="PROSITE" id="PS50850"/>
    </source>
</evidence>
<evidence type="ECO:0000256" key="11">
    <source>
        <dbReference type="ARBA" id="ARBA00023004"/>
    </source>
</evidence>
<dbReference type="PRINTS" id="PR00067">
    <property type="entry name" value="CATALASE"/>
</dbReference>
<evidence type="ECO:0000256" key="4">
    <source>
        <dbReference type="ARBA" id="ARBA00022448"/>
    </source>
</evidence>
<evidence type="ECO:0000313" key="18">
    <source>
        <dbReference type="EMBL" id="TDZ29111.1"/>
    </source>
</evidence>
<dbReference type="NCBIfam" id="TIGR00879">
    <property type="entry name" value="SP"/>
    <property type="match status" value="1"/>
</dbReference>
<dbReference type="InterPro" id="IPR024708">
    <property type="entry name" value="Catalase_AS"/>
</dbReference>
<dbReference type="InterPro" id="IPR011614">
    <property type="entry name" value="Catalase_core"/>
</dbReference>
<evidence type="ECO:0000256" key="15">
    <source>
        <dbReference type="SAM" id="MobiDB-lite"/>
    </source>
</evidence>
<dbReference type="EMBL" id="QAPG01000328">
    <property type="protein sequence ID" value="TDZ29111.1"/>
    <property type="molecule type" value="Genomic_DNA"/>
</dbReference>
<comment type="subcellular location">
    <subcellularLocation>
        <location evidence="1">Membrane</location>
        <topology evidence="1">Multi-pass membrane protein</topology>
    </subcellularLocation>
</comment>
<dbReference type="InterPro" id="IPR010582">
    <property type="entry name" value="Catalase_immune_responsive"/>
</dbReference>
<dbReference type="FunFam" id="2.40.180.10:FF:000001">
    <property type="entry name" value="Catalase"/>
    <property type="match status" value="1"/>
</dbReference>
<evidence type="ECO:0000256" key="9">
    <source>
        <dbReference type="ARBA" id="ARBA00022989"/>
    </source>
</evidence>
<dbReference type="InterPro" id="IPR018028">
    <property type="entry name" value="Catalase"/>
</dbReference>
<feature type="transmembrane region" description="Helical" evidence="16">
    <location>
        <begin position="289"/>
        <end position="310"/>
    </location>
</feature>
<dbReference type="GO" id="GO:0022857">
    <property type="term" value="F:transmembrane transporter activity"/>
    <property type="evidence" value="ECO:0007669"/>
    <property type="project" value="InterPro"/>
</dbReference>
<dbReference type="InterPro" id="IPR003663">
    <property type="entry name" value="Sugar/inositol_transpt"/>
</dbReference>
<evidence type="ECO:0000313" key="19">
    <source>
        <dbReference type="Proteomes" id="UP000295083"/>
    </source>
</evidence>
<evidence type="ECO:0000256" key="13">
    <source>
        <dbReference type="ARBA" id="ARBA00023324"/>
    </source>
</evidence>
<dbReference type="Pfam" id="PF06628">
    <property type="entry name" value="Catalase-rel"/>
    <property type="match status" value="1"/>
</dbReference>
<dbReference type="InterPro" id="IPR020835">
    <property type="entry name" value="Catalase_sf"/>
</dbReference>
<comment type="caution">
    <text evidence="18">The sequence shown here is derived from an EMBL/GenBank/DDBJ whole genome shotgun (WGS) entry which is preliminary data.</text>
</comment>
<dbReference type="PANTHER" id="PTHR11465">
    <property type="entry name" value="CATALASE"/>
    <property type="match status" value="1"/>
</dbReference>
<dbReference type="GO" id="GO:0016020">
    <property type="term" value="C:membrane"/>
    <property type="evidence" value="ECO:0007669"/>
    <property type="project" value="UniProtKB-SubCell"/>
</dbReference>
<organism evidence="18 19">
    <name type="scientific">Colletotrichum spinosum</name>
    <dbReference type="NCBI Taxonomy" id="1347390"/>
    <lineage>
        <taxon>Eukaryota</taxon>
        <taxon>Fungi</taxon>
        <taxon>Dikarya</taxon>
        <taxon>Ascomycota</taxon>
        <taxon>Pezizomycotina</taxon>
        <taxon>Sordariomycetes</taxon>
        <taxon>Hypocreomycetidae</taxon>
        <taxon>Glomerellales</taxon>
        <taxon>Glomerellaceae</taxon>
        <taxon>Colletotrichum</taxon>
        <taxon>Colletotrichum orbiculare species complex</taxon>
    </lineage>
</organism>
<dbReference type="GO" id="GO:0042744">
    <property type="term" value="P:hydrogen peroxide catabolic process"/>
    <property type="evidence" value="ECO:0007669"/>
    <property type="project" value="UniProtKB-KW"/>
</dbReference>
<feature type="transmembrane region" description="Helical" evidence="16">
    <location>
        <begin position="21"/>
        <end position="47"/>
    </location>
</feature>
<feature type="transmembrane region" description="Helical" evidence="16">
    <location>
        <begin position="67"/>
        <end position="88"/>
    </location>
</feature>
<dbReference type="AlphaFoldDB" id="A0A4R8PTP1"/>
<dbReference type="InterPro" id="IPR020846">
    <property type="entry name" value="MFS_dom"/>
</dbReference>
<evidence type="ECO:0000256" key="14">
    <source>
        <dbReference type="ARBA" id="ARBA00044729"/>
    </source>
</evidence>
<protein>
    <submittedName>
        <fullName evidence="18">Catalase</fullName>
    </submittedName>
</protein>
<dbReference type="InterPro" id="IPR005828">
    <property type="entry name" value="MFS_sugar_transport-like"/>
</dbReference>
<evidence type="ECO:0000256" key="2">
    <source>
        <dbReference type="ARBA" id="ARBA00005329"/>
    </source>
</evidence>
<keyword evidence="5" id="KW-0575">Peroxidase</keyword>
<keyword evidence="7 16" id="KW-0812">Transmembrane</keyword>
<dbReference type="Gene3D" id="2.40.180.10">
    <property type="entry name" value="Catalase core domain"/>
    <property type="match status" value="1"/>
</dbReference>
<comment type="function">
    <text evidence="14">Catalyzes the degradation of hydrogen peroxide (H(2)O(2)) generated by peroxisomal oxidases to water and oxygen, thereby protecting cells from the toxic effects of hydrogen peroxide.</text>
</comment>
<dbReference type="SMART" id="SM01060">
    <property type="entry name" value="Catalase"/>
    <property type="match status" value="1"/>
</dbReference>
<proteinExistence type="inferred from homology"/>
<feature type="transmembrane region" description="Helical" evidence="16">
    <location>
        <begin position="322"/>
        <end position="345"/>
    </location>
</feature>
<feature type="compositionally biased region" description="Basic and acidic residues" evidence="15">
    <location>
        <begin position="1001"/>
        <end position="1012"/>
    </location>
</feature>
<comment type="similarity">
    <text evidence="3">Belongs to the major facilitator superfamily. Sugar transporter (TC 2.A.1.1) family.</text>
</comment>
<dbReference type="PROSITE" id="PS00438">
    <property type="entry name" value="CATALASE_2"/>
    <property type="match status" value="1"/>
</dbReference>
<dbReference type="GO" id="GO:0005777">
    <property type="term" value="C:peroxisome"/>
    <property type="evidence" value="ECO:0007669"/>
    <property type="project" value="TreeGrafter"/>
</dbReference>
<evidence type="ECO:0000256" key="3">
    <source>
        <dbReference type="ARBA" id="ARBA00010992"/>
    </source>
</evidence>
<keyword evidence="13" id="KW-0376">Hydrogen peroxide</keyword>
<evidence type="ECO:0000256" key="10">
    <source>
        <dbReference type="ARBA" id="ARBA00023002"/>
    </source>
</evidence>
<dbReference type="Proteomes" id="UP000295083">
    <property type="component" value="Unassembled WGS sequence"/>
</dbReference>
<dbReference type="Gene3D" id="1.20.1250.20">
    <property type="entry name" value="MFS general substrate transporter like domains"/>
    <property type="match status" value="1"/>
</dbReference>
<evidence type="ECO:0000256" key="7">
    <source>
        <dbReference type="ARBA" id="ARBA00022692"/>
    </source>
</evidence>
<reference evidence="18 19" key="1">
    <citation type="submission" date="2018-11" db="EMBL/GenBank/DDBJ databases">
        <title>Genome sequence and assembly of Colletotrichum spinosum.</title>
        <authorList>
            <person name="Gan P."/>
            <person name="Shirasu K."/>
        </authorList>
    </citation>
    <scope>NUCLEOTIDE SEQUENCE [LARGE SCALE GENOMIC DNA]</scope>
    <source>
        <strain evidence="18 19">CBS 515.97</strain>
    </source>
</reference>
<keyword evidence="6" id="KW-0349">Heme</keyword>
<dbReference type="PANTHER" id="PTHR11465:SF26">
    <property type="entry name" value="CATALASE 2"/>
    <property type="match status" value="1"/>
</dbReference>
<feature type="transmembrane region" description="Helical" evidence="16">
    <location>
        <begin position="352"/>
        <end position="372"/>
    </location>
</feature>
<dbReference type="SUPFAM" id="SSF103473">
    <property type="entry name" value="MFS general substrate transporter"/>
    <property type="match status" value="1"/>
</dbReference>
<dbReference type="Pfam" id="PF00083">
    <property type="entry name" value="Sugar_tr"/>
    <property type="match status" value="1"/>
</dbReference>
<keyword evidence="9 16" id="KW-1133">Transmembrane helix</keyword>
<sequence>MGGFKAVEDRPTPKEVYNWGLYIEASIIATGSLLFGYDSAFIGTTIARNSFKRDFGINAENSNNISSNITSAFQAGALGGALLCFFITERLGRKWTLQANVVIFLVGAILMVAATNQLSYIYAGRALTGIGCGGITATVPSYIGELSIPSIRGILTGLFEVAYQIGSVIGFWINFGITQNINPNLAISWRIPMAFQLAPSGILFIGCFFIHESPLWLLRRGKMERAHKVLESIRHLPIDHKYMQEELEMLQKKMDEEAVIANEYGSGQWAYFRGVVNVLCRKGMWNRMLLVLCAFTLNNLSGAAAINYYSPTLFASIGITDVSLYTGIYGLVKAVASIIYFIFLIDLLGRRWPAIISSFVCSLCLWVVGAYVKIGHPADIIAAGKELSASTAAGGKAATGMIMIYSICWSFGLNGIPWILAGELFPGAVRNFTGTYAALVVWATQFAITKALPYIFSAFGYGTWFFFAAWMIVATLWAFFFLPETKGLTMDQMDVIFGYAHDARPEVAAKVDAYDDVDKSTEPPVYTLAEGQPVQDPSAATILRGEKPRGGGLALLQDTQLIETLAHFPRERIPERVVHAKAAGAWGEFECTEDISSWCSAAPFKEVGKKTEVLARLSTVAGERGSADTLRDIRGFALKFKTEEGNWDFVGNDLPVFFIRDPVKFPSLNRSHKRHPQTGVADGSMFWDFHNKNQEGAHCLMQLFGPRGVPASLRNVNGFGNHTFKFGKPEDGTFKYVKIHFKPDAGIENLSQEDAVRLAGEDPDHHIKDLYNAIERGEQPSWTMMLQVMDPKEAEQYRWNIFDITKVWPHEDYPLVPVGKLRLNRNPENHFQDVEQAAFSPSTLIPGIGPSADTMLHARMFSYPDAARYRVGPNYQQLPPNRASNAYSPYQRDGPMRFDGNYGSDPDYVRTSFRQVKAGPPDVAHDEWVGKVQAYSSDVTEEDWKQPRMLWKIYKESGDDELFIHNLSGHVSKALPEVQKETIESWVNVDKEIAERLEKALGDLQDNTDHKQAPPTQTVLERHRK</sequence>
<dbReference type="GO" id="GO:0046872">
    <property type="term" value="F:metal ion binding"/>
    <property type="evidence" value="ECO:0007669"/>
    <property type="project" value="UniProtKB-KW"/>
</dbReference>
<keyword evidence="8" id="KW-0479">Metal-binding</keyword>
<dbReference type="GO" id="GO:0005739">
    <property type="term" value="C:mitochondrion"/>
    <property type="evidence" value="ECO:0007669"/>
    <property type="project" value="TreeGrafter"/>
</dbReference>